<reference evidence="6 7" key="1">
    <citation type="submission" date="2012-06" db="EMBL/GenBank/DDBJ databases">
        <title>Finished plasmid 2 of genome of Oscillatoria acuminata PCC 6304.</title>
        <authorList>
            <consortium name="US DOE Joint Genome Institute"/>
            <person name="Gugger M."/>
            <person name="Coursin T."/>
            <person name="Rippka R."/>
            <person name="Tandeau De Marsac N."/>
            <person name="Huntemann M."/>
            <person name="Wei C.-L."/>
            <person name="Han J."/>
            <person name="Detter J.C."/>
            <person name="Han C."/>
            <person name="Tapia R."/>
            <person name="Davenport K."/>
            <person name="Daligault H."/>
            <person name="Erkkila T."/>
            <person name="Gu W."/>
            <person name="Munk A.C.C."/>
            <person name="Teshima H."/>
            <person name="Xu Y."/>
            <person name="Chain P."/>
            <person name="Chen A."/>
            <person name="Krypides N."/>
            <person name="Mavromatis K."/>
            <person name="Markowitz V."/>
            <person name="Szeto E."/>
            <person name="Ivanova N."/>
            <person name="Mikhailova N."/>
            <person name="Ovchinnikova G."/>
            <person name="Pagani I."/>
            <person name="Pati A."/>
            <person name="Goodwin L."/>
            <person name="Peters L."/>
            <person name="Pitluck S."/>
            <person name="Woyke T."/>
            <person name="Kerfeld C."/>
        </authorList>
    </citation>
    <scope>NUCLEOTIDE SEQUENCE [LARGE SCALE GENOMIC DNA]</scope>
    <source>
        <strain evidence="6 7">PCC 6304</strain>
        <plasmid evidence="7">Plasmid pOSCIL6304.02</plasmid>
    </source>
</reference>
<gene>
    <name evidence="6" type="ORF">Oscil6304_6085</name>
</gene>
<name>K9TSK9_9CYAN</name>
<dbReference type="InterPro" id="IPR027417">
    <property type="entry name" value="P-loop_NTPase"/>
</dbReference>
<dbReference type="PROSITE" id="PS51206">
    <property type="entry name" value="SF3_HELICASE_1"/>
    <property type="match status" value="1"/>
</dbReference>
<dbReference type="Pfam" id="PF19263">
    <property type="entry name" value="DUF5906"/>
    <property type="match status" value="1"/>
</dbReference>
<dbReference type="PANTHER" id="PTHR35372">
    <property type="entry name" value="ATP BINDING PROTEIN-RELATED"/>
    <property type="match status" value="1"/>
</dbReference>
<dbReference type="HOGENOM" id="CLU_298741_0_0_3"/>
<keyword evidence="3" id="KW-0067">ATP-binding</keyword>
<evidence type="ECO:0000313" key="7">
    <source>
        <dbReference type="Proteomes" id="UP000010367"/>
    </source>
</evidence>
<dbReference type="InterPro" id="IPR014015">
    <property type="entry name" value="Helicase_SF3_DNA-vir"/>
</dbReference>
<evidence type="ECO:0000313" key="6">
    <source>
        <dbReference type="EMBL" id="AFY85540.1"/>
    </source>
</evidence>
<dbReference type="InterPro" id="IPR051620">
    <property type="entry name" value="ORF904-like_C"/>
</dbReference>
<dbReference type="InterPro" id="IPR014818">
    <property type="entry name" value="Phage/plasmid_primase_P4_C"/>
</dbReference>
<dbReference type="GO" id="GO:0016787">
    <property type="term" value="F:hydrolase activity"/>
    <property type="evidence" value="ECO:0007669"/>
    <property type="project" value="UniProtKB-KW"/>
</dbReference>
<evidence type="ECO:0000256" key="4">
    <source>
        <dbReference type="SAM" id="MobiDB-lite"/>
    </source>
</evidence>
<dbReference type="SUPFAM" id="SSF52540">
    <property type="entry name" value="P-loop containing nucleoside triphosphate hydrolases"/>
    <property type="match status" value="1"/>
</dbReference>
<keyword evidence="6" id="KW-0614">Plasmid</keyword>
<dbReference type="InterPro" id="IPR045455">
    <property type="entry name" value="NrS-1_pol-like_helicase"/>
</dbReference>
<dbReference type="EMBL" id="CP003609">
    <property type="protein sequence ID" value="AFY85540.1"/>
    <property type="molecule type" value="Genomic_DNA"/>
</dbReference>
<feature type="region of interest" description="Disordered" evidence="4">
    <location>
        <begin position="823"/>
        <end position="887"/>
    </location>
</feature>
<dbReference type="AlphaFoldDB" id="K9TSK9"/>
<feature type="region of interest" description="Disordered" evidence="4">
    <location>
        <begin position="778"/>
        <end position="809"/>
    </location>
</feature>
<evidence type="ECO:0000256" key="1">
    <source>
        <dbReference type="ARBA" id="ARBA00022741"/>
    </source>
</evidence>
<evidence type="ECO:0000256" key="2">
    <source>
        <dbReference type="ARBA" id="ARBA00022801"/>
    </source>
</evidence>
<dbReference type="Pfam" id="PF08706">
    <property type="entry name" value="D5_N"/>
    <property type="match status" value="1"/>
</dbReference>
<evidence type="ECO:0000256" key="3">
    <source>
        <dbReference type="ARBA" id="ARBA00022840"/>
    </source>
</evidence>
<dbReference type="GO" id="GO:0005524">
    <property type="term" value="F:ATP binding"/>
    <property type="evidence" value="ECO:0007669"/>
    <property type="project" value="UniProtKB-KW"/>
</dbReference>
<dbReference type="KEGG" id="oac:Oscil6304_6085"/>
<sequence length="1026" mass="114293">MTNSILSESTASTSGCEGSRDRQLVDLSQYADRLTPTSKGKYECPVCGGKNLSYSRTEPTKFKCFSGDCDSLEILKAIAPERFEKGQAHKTLKRSPAKKAKPAPIPESGELARLQCKPTPPQKHQDSKGKHTTYTYSDTQWVIRLDPAKGDRKRFTPHHINKGGQTIAKKGDKPWPLYKEEEAIANGSGKWILWVEGEQCTEALRWLQLVAIAFMGGANRTEKESAILRLQKAGIAGIARIRDNDKTGFKKSEEVANICHQVGMPTVELADYLPILEGKDIADLIKANLNNPEEIIEQLERAFGRAMDKTREAVENLPDDCPDKPEKKSASHYANDLFDEWRDRLAWDIQAGEWKWYGVEKPGLWSRCDVIEVEAVIRSCLDKEGKGYGAGLVASIERLMRSQFRVKQFDANPKLIPFIDGVFNLDSNSFSEHAPGYRLTWQLPRRYHSPDSGDFGSIAQWLDFVTYGDRNRQRMIECFIAAGIRGMSHLHKFLFLIGKGGTGKSTLVRLIEAIAGEENCWNGTIASLSDKHEIIDLKGKRFAIHDDQDSIRSCGLSEFKKSTGGMKLRGRHLHQNPVEFAPSALHVVTANYPIFHGSESQGAWLSRRIMTMAFDREGGPEVRSLESKFKAELPAFTRYLLSISSEEIEATLRGGGNDIAMSPAFWESKLRDSLPAWVNEHLVFDPTARTQIGSNCDEWKNDTYKPETSTLFGAYNHYCRGAGVKSALNLTNFTPTLKELFESLGWKVEAKRDSKARYLQGVRLRREDDSSPTILEILQGRSGSDDPSDGLVTTPVTTPEPLLCKDSDDYDGLISTIEELEKEEIDFSSQPPEKTENTLYEDDKPVTPVTTAPGQGFEPVTQPTPEPVTEPVTGNKGEDNLSAPETPSYRVGDLVEITDPSLEIAGEILPLGAKDESGRYLLVYVKKGKGVRGGSTCSISVAPHQFKSAPQANAEPLTETKSTLIGEIKMLIRNLSRNDVSEQEITDEAIATYGSADTSKFTEFQLHHFHSFLLGKWEAIPFDERL</sequence>
<dbReference type="Gene3D" id="3.40.50.300">
    <property type="entry name" value="P-loop containing nucleotide triphosphate hydrolases"/>
    <property type="match status" value="1"/>
</dbReference>
<feature type="region of interest" description="Disordered" evidence="4">
    <location>
        <begin position="86"/>
        <end position="107"/>
    </location>
</feature>
<dbReference type="CDD" id="cd00267">
    <property type="entry name" value="ABC_ATPase"/>
    <property type="match status" value="1"/>
</dbReference>
<feature type="compositionally biased region" description="Basic residues" evidence="4">
    <location>
        <begin position="88"/>
        <end position="101"/>
    </location>
</feature>
<feature type="domain" description="SF3 helicase" evidence="5">
    <location>
        <begin position="471"/>
        <end position="627"/>
    </location>
</feature>
<proteinExistence type="predicted"/>
<dbReference type="RefSeq" id="WP_015152092.1">
    <property type="nucleotide sequence ID" value="NC_019694.1"/>
</dbReference>
<dbReference type="InParanoid" id="K9TSK9"/>
<dbReference type="Proteomes" id="UP000010367">
    <property type="component" value="Plasmid pOSCIL6304.02"/>
</dbReference>
<keyword evidence="1" id="KW-0547">Nucleotide-binding</keyword>
<feature type="region of interest" description="Disordered" evidence="4">
    <location>
        <begin position="1"/>
        <end position="22"/>
    </location>
</feature>
<organism evidence="6 7">
    <name type="scientific">Oscillatoria acuminata PCC 6304</name>
    <dbReference type="NCBI Taxonomy" id="56110"/>
    <lineage>
        <taxon>Bacteria</taxon>
        <taxon>Bacillati</taxon>
        <taxon>Cyanobacteriota</taxon>
        <taxon>Cyanophyceae</taxon>
        <taxon>Oscillatoriophycideae</taxon>
        <taxon>Oscillatoriales</taxon>
        <taxon>Oscillatoriaceae</taxon>
        <taxon>Oscillatoria</taxon>
    </lineage>
</organism>
<feature type="compositionally biased region" description="Polar residues" evidence="4">
    <location>
        <begin position="1"/>
        <end position="16"/>
    </location>
</feature>
<accession>K9TSK9</accession>
<keyword evidence="7" id="KW-1185">Reference proteome</keyword>
<keyword evidence="2" id="KW-0378">Hydrolase</keyword>
<feature type="compositionally biased region" description="Low complexity" evidence="4">
    <location>
        <begin position="791"/>
        <end position="802"/>
    </location>
</feature>
<protein>
    <submittedName>
        <fullName evidence="6">Putative ATPase</fullName>
    </submittedName>
</protein>
<evidence type="ECO:0000259" key="5">
    <source>
        <dbReference type="PROSITE" id="PS51206"/>
    </source>
</evidence>
<geneLocation type="plasmid" evidence="6 7">
    <name>pOSCIL6304.02</name>
</geneLocation>
<feature type="compositionally biased region" description="Basic and acidic residues" evidence="4">
    <location>
        <begin position="833"/>
        <end position="845"/>
    </location>
</feature>
<dbReference type="PANTHER" id="PTHR35372:SF2">
    <property type="entry name" value="SF3 HELICASE DOMAIN-CONTAINING PROTEIN"/>
    <property type="match status" value="1"/>
</dbReference>